<sequence>MKEEGPSPCINIALWLSQPLLQQLLHGFMKWAGLKGVGFIPSVNACLDFSQHF</sequence>
<dbReference type="AlphaFoldDB" id="A0A0A9CFC9"/>
<evidence type="ECO:0000313" key="1">
    <source>
        <dbReference type="EMBL" id="JAD73133.1"/>
    </source>
</evidence>
<name>A0A0A9CFC9_ARUDO</name>
<accession>A0A0A9CFC9</accession>
<dbReference type="EMBL" id="GBRH01224762">
    <property type="protein sequence ID" value="JAD73133.1"/>
    <property type="molecule type" value="Transcribed_RNA"/>
</dbReference>
<proteinExistence type="predicted"/>
<reference evidence="1" key="2">
    <citation type="journal article" date="2015" name="Data Brief">
        <title>Shoot transcriptome of the giant reed, Arundo donax.</title>
        <authorList>
            <person name="Barrero R.A."/>
            <person name="Guerrero F.D."/>
            <person name="Moolhuijzen P."/>
            <person name="Goolsby J.A."/>
            <person name="Tidwell J."/>
            <person name="Bellgard S.E."/>
            <person name="Bellgard M.I."/>
        </authorList>
    </citation>
    <scope>NUCLEOTIDE SEQUENCE</scope>
    <source>
        <tissue evidence="1">Shoot tissue taken approximately 20 cm above the soil surface</tissue>
    </source>
</reference>
<reference evidence="1" key="1">
    <citation type="submission" date="2014-09" db="EMBL/GenBank/DDBJ databases">
        <authorList>
            <person name="Magalhaes I.L.F."/>
            <person name="Oliveira U."/>
            <person name="Santos F.R."/>
            <person name="Vidigal T.H.D.A."/>
            <person name="Brescovit A.D."/>
            <person name="Santos A.J."/>
        </authorList>
    </citation>
    <scope>NUCLEOTIDE SEQUENCE</scope>
    <source>
        <tissue evidence="1">Shoot tissue taken approximately 20 cm above the soil surface</tissue>
    </source>
</reference>
<organism evidence="1">
    <name type="scientific">Arundo donax</name>
    <name type="common">Giant reed</name>
    <name type="synonym">Donax arundinaceus</name>
    <dbReference type="NCBI Taxonomy" id="35708"/>
    <lineage>
        <taxon>Eukaryota</taxon>
        <taxon>Viridiplantae</taxon>
        <taxon>Streptophyta</taxon>
        <taxon>Embryophyta</taxon>
        <taxon>Tracheophyta</taxon>
        <taxon>Spermatophyta</taxon>
        <taxon>Magnoliopsida</taxon>
        <taxon>Liliopsida</taxon>
        <taxon>Poales</taxon>
        <taxon>Poaceae</taxon>
        <taxon>PACMAD clade</taxon>
        <taxon>Arundinoideae</taxon>
        <taxon>Arundineae</taxon>
        <taxon>Arundo</taxon>
    </lineage>
</organism>
<protein>
    <submittedName>
        <fullName evidence="1">Uncharacterized protein</fullName>
    </submittedName>
</protein>